<name>A0AAU9KA91_9CILI</name>
<reference evidence="1" key="1">
    <citation type="submission" date="2021-09" db="EMBL/GenBank/DDBJ databases">
        <authorList>
            <consortium name="AG Swart"/>
            <person name="Singh M."/>
            <person name="Singh A."/>
            <person name="Seah K."/>
            <person name="Emmerich C."/>
        </authorList>
    </citation>
    <scope>NUCLEOTIDE SEQUENCE</scope>
    <source>
        <strain evidence="1">ATCC30299</strain>
    </source>
</reference>
<dbReference type="AlphaFoldDB" id="A0AAU9KA91"/>
<sequence length="74" mass="8725">MIIRKQLAKTESSLKRWKKLQNLTLILGKISILLDQRVLLAGKKAEVMEIAIFVQLWLDSWSFFSKFQLQYTIL</sequence>
<evidence type="ECO:0000313" key="1">
    <source>
        <dbReference type="EMBL" id="CAG9333855.1"/>
    </source>
</evidence>
<dbReference type="Proteomes" id="UP001162131">
    <property type="component" value="Unassembled WGS sequence"/>
</dbReference>
<gene>
    <name evidence="1" type="ORF">BSTOLATCC_MIC59664</name>
</gene>
<accession>A0AAU9KA91</accession>
<comment type="caution">
    <text evidence="1">The sequence shown here is derived from an EMBL/GenBank/DDBJ whole genome shotgun (WGS) entry which is preliminary data.</text>
</comment>
<evidence type="ECO:0000313" key="2">
    <source>
        <dbReference type="Proteomes" id="UP001162131"/>
    </source>
</evidence>
<keyword evidence="2" id="KW-1185">Reference proteome</keyword>
<dbReference type="EMBL" id="CAJZBQ010000057">
    <property type="protein sequence ID" value="CAG9333855.1"/>
    <property type="molecule type" value="Genomic_DNA"/>
</dbReference>
<protein>
    <submittedName>
        <fullName evidence="1">Uncharacterized protein</fullName>
    </submittedName>
</protein>
<proteinExistence type="predicted"/>
<organism evidence="1 2">
    <name type="scientific">Blepharisma stoltei</name>
    <dbReference type="NCBI Taxonomy" id="1481888"/>
    <lineage>
        <taxon>Eukaryota</taxon>
        <taxon>Sar</taxon>
        <taxon>Alveolata</taxon>
        <taxon>Ciliophora</taxon>
        <taxon>Postciliodesmatophora</taxon>
        <taxon>Heterotrichea</taxon>
        <taxon>Heterotrichida</taxon>
        <taxon>Blepharismidae</taxon>
        <taxon>Blepharisma</taxon>
    </lineage>
</organism>